<dbReference type="PRINTS" id="PR00799">
    <property type="entry name" value="TRANSAMINASE"/>
</dbReference>
<dbReference type="SUPFAM" id="SSF53383">
    <property type="entry name" value="PLP-dependent transferases"/>
    <property type="match status" value="1"/>
</dbReference>
<dbReference type="GO" id="GO:0004838">
    <property type="term" value="F:L-tyrosine-2-oxoglutarate transaminase activity"/>
    <property type="evidence" value="ECO:0007669"/>
    <property type="project" value="TreeGrafter"/>
</dbReference>
<evidence type="ECO:0000256" key="5">
    <source>
        <dbReference type="ARBA" id="ARBA00022679"/>
    </source>
</evidence>
<dbReference type="GO" id="GO:0005829">
    <property type="term" value="C:cytosol"/>
    <property type="evidence" value="ECO:0007669"/>
    <property type="project" value="TreeGrafter"/>
</dbReference>
<proteinExistence type="inferred from homology"/>
<dbReference type="GO" id="GO:0042802">
    <property type="term" value="F:identical protein binding"/>
    <property type="evidence" value="ECO:0007669"/>
    <property type="project" value="TreeGrafter"/>
</dbReference>
<keyword evidence="4 8" id="KW-0032">Aminotransferase</keyword>
<comment type="caution">
    <text evidence="8">The sequence shown here is derived from an EMBL/GenBank/DDBJ whole genome shotgun (WGS) entry which is preliminary data.</text>
</comment>
<protein>
    <submittedName>
        <fullName evidence="8">Aspartate/tyrosine/aromatic aminotransferase</fullName>
    </submittedName>
</protein>
<evidence type="ECO:0000313" key="9">
    <source>
        <dbReference type="Proteomes" id="UP000664303"/>
    </source>
</evidence>
<keyword evidence="6" id="KW-0663">Pyridoxal phosphate</keyword>
<dbReference type="GO" id="GO:0033585">
    <property type="term" value="P:L-phenylalanine biosynthetic process from chorismate via phenylpyruvate"/>
    <property type="evidence" value="ECO:0007669"/>
    <property type="project" value="TreeGrafter"/>
</dbReference>
<dbReference type="NCBIfam" id="NF006719">
    <property type="entry name" value="PRK09257.1"/>
    <property type="match status" value="1"/>
</dbReference>
<sequence>MLENLEVLPPDPLLGLMAAFAQDPNPQKIDLGVGIYQDNTGQTPVMGAVLEAEARLLASEGSKRYLPPAGDPAFTSGMLALVLGEGAAGQFGERVRVVQTPGGCGALRIGAEVIARSRPGARVWVSDPTWPNHVPLLGGAGLQLQTYPYYDFAHHRLDFDAMFAALGEATAGDVVLLHGCCHNPSGADLSLQQWQVLTELCEQKGFTPMVDVAYQGLGQGLEADAAGWRWMAERVPEILIASSCSKNFGLYRERTGALLAVARDGRAAQAVHSQALSAARQIYSMPPSHGALAAGMILQDADLGDTWRHELAQMRERIASVRRGVAQSLGSDFQFIVREAGMFSFLGIRAEQVKRLREEFGIYMAESTRINLAGLNDGNLEYFCTAMNTVLNERH</sequence>
<dbReference type="InterPro" id="IPR015424">
    <property type="entry name" value="PyrdxlP-dep_Trfase"/>
</dbReference>
<evidence type="ECO:0000256" key="2">
    <source>
        <dbReference type="ARBA" id="ARBA00007441"/>
    </source>
</evidence>
<evidence type="ECO:0000256" key="4">
    <source>
        <dbReference type="ARBA" id="ARBA00022576"/>
    </source>
</evidence>
<keyword evidence="9" id="KW-1185">Reference proteome</keyword>
<accession>A0A939IKB5</accession>
<evidence type="ECO:0000256" key="6">
    <source>
        <dbReference type="ARBA" id="ARBA00022898"/>
    </source>
</evidence>
<evidence type="ECO:0000256" key="3">
    <source>
        <dbReference type="ARBA" id="ARBA00011738"/>
    </source>
</evidence>
<organism evidence="8 9">
    <name type="scientific">Parahaliea mediterranea</name>
    <dbReference type="NCBI Taxonomy" id="651086"/>
    <lineage>
        <taxon>Bacteria</taxon>
        <taxon>Pseudomonadati</taxon>
        <taxon>Pseudomonadota</taxon>
        <taxon>Gammaproteobacteria</taxon>
        <taxon>Cellvibrionales</taxon>
        <taxon>Halieaceae</taxon>
        <taxon>Parahaliea</taxon>
    </lineage>
</organism>
<evidence type="ECO:0000313" key="8">
    <source>
        <dbReference type="EMBL" id="MBN7795285.1"/>
    </source>
</evidence>
<dbReference type="InterPro" id="IPR000796">
    <property type="entry name" value="Asp_trans"/>
</dbReference>
<dbReference type="GO" id="GO:0030170">
    <property type="term" value="F:pyridoxal phosphate binding"/>
    <property type="evidence" value="ECO:0007669"/>
    <property type="project" value="InterPro"/>
</dbReference>
<dbReference type="Proteomes" id="UP000664303">
    <property type="component" value="Unassembled WGS sequence"/>
</dbReference>
<feature type="domain" description="Aminotransferase class I/classII large" evidence="7">
    <location>
        <begin position="27"/>
        <end position="386"/>
    </location>
</feature>
<evidence type="ECO:0000259" key="7">
    <source>
        <dbReference type="Pfam" id="PF00155"/>
    </source>
</evidence>
<dbReference type="RefSeq" id="WP_206558716.1">
    <property type="nucleotide sequence ID" value="NZ_JAFKCZ010000001.1"/>
</dbReference>
<comment type="similarity">
    <text evidence="2">Belongs to the class-I pyridoxal-phosphate-dependent aminotransferase family.</text>
</comment>
<dbReference type="GO" id="GO:0004069">
    <property type="term" value="F:L-aspartate:2-oxoglutarate aminotransferase activity"/>
    <property type="evidence" value="ECO:0007669"/>
    <property type="project" value="TreeGrafter"/>
</dbReference>
<comment type="cofactor">
    <cofactor evidence="1">
        <name>pyridoxal 5'-phosphate</name>
        <dbReference type="ChEBI" id="CHEBI:597326"/>
    </cofactor>
</comment>
<gene>
    <name evidence="8" type="ORF">JYP50_01695</name>
</gene>
<dbReference type="Pfam" id="PF00155">
    <property type="entry name" value="Aminotran_1_2"/>
    <property type="match status" value="1"/>
</dbReference>
<dbReference type="CDD" id="cd00609">
    <property type="entry name" value="AAT_like"/>
    <property type="match status" value="1"/>
</dbReference>
<name>A0A939IKB5_9GAMM</name>
<dbReference type="InterPro" id="IPR004839">
    <property type="entry name" value="Aminotransferase_I/II_large"/>
</dbReference>
<dbReference type="AlphaFoldDB" id="A0A939IKB5"/>
<dbReference type="Gene3D" id="3.40.640.10">
    <property type="entry name" value="Type I PLP-dependent aspartate aminotransferase-like (Major domain)"/>
    <property type="match status" value="1"/>
</dbReference>
<comment type="subunit">
    <text evidence="3">Homodimer.</text>
</comment>
<evidence type="ECO:0000256" key="1">
    <source>
        <dbReference type="ARBA" id="ARBA00001933"/>
    </source>
</evidence>
<dbReference type="InterPro" id="IPR015422">
    <property type="entry name" value="PyrdxlP-dep_Trfase_small"/>
</dbReference>
<dbReference type="InterPro" id="IPR015421">
    <property type="entry name" value="PyrdxlP-dep_Trfase_major"/>
</dbReference>
<dbReference type="PANTHER" id="PTHR11879">
    <property type="entry name" value="ASPARTATE AMINOTRANSFERASE"/>
    <property type="match status" value="1"/>
</dbReference>
<dbReference type="EMBL" id="JAFKCZ010000001">
    <property type="protein sequence ID" value="MBN7795285.1"/>
    <property type="molecule type" value="Genomic_DNA"/>
</dbReference>
<dbReference type="Gene3D" id="3.90.1150.10">
    <property type="entry name" value="Aspartate Aminotransferase, domain 1"/>
    <property type="match status" value="1"/>
</dbReference>
<keyword evidence="5" id="KW-0808">Transferase</keyword>
<reference evidence="8" key="1">
    <citation type="submission" date="2021-02" db="EMBL/GenBank/DDBJ databases">
        <title>PHA producing bacteria isolated from coastal sediment in Guangdong, Shenzhen.</title>
        <authorList>
            <person name="Zheng W."/>
            <person name="Yu S."/>
            <person name="Huang Y."/>
        </authorList>
    </citation>
    <scope>NUCLEOTIDE SEQUENCE</scope>
    <source>
        <strain evidence="8">TN14-10</strain>
    </source>
</reference>
<dbReference type="PANTHER" id="PTHR11879:SF22">
    <property type="entry name" value="ASPARTATE AMINOTRANSFERASE, MITOCHONDRIAL"/>
    <property type="match status" value="1"/>
</dbReference>